<evidence type="ECO:0000313" key="1">
    <source>
        <dbReference type="EMBL" id="MFC3983466.1"/>
    </source>
</evidence>
<organism evidence="1 2">
    <name type="scientific">Streptosporangium jomthongense</name>
    <dbReference type="NCBI Taxonomy" id="1193683"/>
    <lineage>
        <taxon>Bacteria</taxon>
        <taxon>Bacillati</taxon>
        <taxon>Actinomycetota</taxon>
        <taxon>Actinomycetes</taxon>
        <taxon>Streptosporangiales</taxon>
        <taxon>Streptosporangiaceae</taxon>
        <taxon>Streptosporangium</taxon>
    </lineage>
</organism>
<reference evidence="2" key="1">
    <citation type="journal article" date="2019" name="Int. J. Syst. Evol. Microbiol.">
        <title>The Global Catalogue of Microorganisms (GCM) 10K type strain sequencing project: providing services to taxonomists for standard genome sequencing and annotation.</title>
        <authorList>
            <consortium name="The Broad Institute Genomics Platform"/>
            <consortium name="The Broad Institute Genome Sequencing Center for Infectious Disease"/>
            <person name="Wu L."/>
            <person name="Ma J."/>
        </authorList>
    </citation>
    <scope>NUCLEOTIDE SEQUENCE [LARGE SCALE GENOMIC DNA]</scope>
    <source>
        <strain evidence="2">TBRC 7912</strain>
    </source>
</reference>
<comment type="caution">
    <text evidence="1">The sequence shown here is derived from an EMBL/GenBank/DDBJ whole genome shotgun (WGS) entry which is preliminary data.</text>
</comment>
<name>A0ABV8F6F0_9ACTN</name>
<keyword evidence="2" id="KW-1185">Reference proteome</keyword>
<accession>A0ABV8F6F0</accession>
<dbReference type="Proteomes" id="UP001595698">
    <property type="component" value="Unassembled WGS sequence"/>
</dbReference>
<dbReference type="RefSeq" id="WP_386192667.1">
    <property type="nucleotide sequence ID" value="NZ_JBHSBC010000031.1"/>
</dbReference>
<dbReference type="EMBL" id="JBHSBC010000031">
    <property type="protein sequence ID" value="MFC3983466.1"/>
    <property type="molecule type" value="Genomic_DNA"/>
</dbReference>
<gene>
    <name evidence="1" type="ORF">ACFOYY_25290</name>
</gene>
<protein>
    <submittedName>
        <fullName evidence="1">Uncharacterized protein</fullName>
    </submittedName>
</protein>
<sequence length="71" mass="7879">MTQGGFQLNQQIISCRETFGPVAYGGHLHHDAEKIQALENLGDLRPVVEWLAALTLVEGLRILQLQRTLIG</sequence>
<evidence type="ECO:0000313" key="2">
    <source>
        <dbReference type="Proteomes" id="UP001595698"/>
    </source>
</evidence>
<proteinExistence type="predicted"/>